<comment type="caution">
    <text evidence="2">The sequence shown here is derived from an EMBL/GenBank/DDBJ whole genome shotgun (WGS) entry which is preliminary data.</text>
</comment>
<accession>A0A9W7SRF4</accession>
<reference evidence="2 3" key="1">
    <citation type="journal article" date="2018" name="IMA Fungus">
        <title>IMA Genome-F 10: Nine draft genome sequences of Claviceps purpurea s.lat., including C. arundinis, C. humidiphila, and C. cf. spartinae, pseudomolecules for the pitch canker pathogen Fusarium circinatum, draft genome of Davidsoniella eucalypti, Grosmannia galeiformis, Quambalaria eucalypti, and Teratosphaeria destructans.</title>
        <authorList>
            <person name="Wingfield B.D."/>
            <person name="Liu M."/>
            <person name="Nguyen H.D."/>
            <person name="Lane F.A."/>
            <person name="Morgan S.W."/>
            <person name="De Vos L."/>
            <person name="Wilken P.M."/>
            <person name="Duong T.A."/>
            <person name="Aylward J."/>
            <person name="Coetzee M.P."/>
            <person name="Dadej K."/>
            <person name="De Beer Z.W."/>
            <person name="Findlay W."/>
            <person name="Havenga M."/>
            <person name="Kolarik M."/>
            <person name="Menzies J.G."/>
            <person name="Naidoo K."/>
            <person name="Pochopski O."/>
            <person name="Shoukouhi P."/>
            <person name="Santana Q.C."/>
            <person name="Seifert K.A."/>
            <person name="Soal N."/>
            <person name="Steenkamp E.T."/>
            <person name="Tatham C.T."/>
            <person name="van der Nest M.A."/>
            <person name="Wingfield M.J."/>
        </authorList>
    </citation>
    <scope>NUCLEOTIDE SEQUENCE [LARGE SCALE GENOMIC DNA]</scope>
    <source>
        <strain evidence="2">CMW44962</strain>
    </source>
</reference>
<keyword evidence="3" id="KW-1185">Reference proteome</keyword>
<name>A0A9W7SRF4_9PEZI</name>
<protein>
    <submittedName>
        <fullName evidence="2">Uncharacterized protein</fullName>
    </submittedName>
</protein>
<reference evidence="2 3" key="2">
    <citation type="journal article" date="2021" name="Curr. Genet.">
        <title>Genetic response to nitrogen starvation in the aggressive Eucalyptus foliar pathogen Teratosphaeria destructans.</title>
        <authorList>
            <person name="Havenga M."/>
            <person name="Wingfield B.D."/>
            <person name="Wingfield M.J."/>
            <person name="Dreyer L.L."/>
            <person name="Roets F."/>
            <person name="Aylward J."/>
        </authorList>
    </citation>
    <scope>NUCLEOTIDE SEQUENCE [LARGE SCALE GENOMIC DNA]</scope>
    <source>
        <strain evidence="2">CMW44962</strain>
    </source>
</reference>
<evidence type="ECO:0000313" key="3">
    <source>
        <dbReference type="Proteomes" id="UP001138500"/>
    </source>
</evidence>
<evidence type="ECO:0000256" key="1">
    <source>
        <dbReference type="SAM" id="MobiDB-lite"/>
    </source>
</evidence>
<gene>
    <name evidence="2" type="ORF">Tdes44962_MAKER02971</name>
</gene>
<evidence type="ECO:0000313" key="2">
    <source>
        <dbReference type="EMBL" id="KAH9827345.1"/>
    </source>
</evidence>
<dbReference type="EMBL" id="RIBY02001890">
    <property type="protein sequence ID" value="KAH9827345.1"/>
    <property type="molecule type" value="Genomic_DNA"/>
</dbReference>
<feature type="region of interest" description="Disordered" evidence="1">
    <location>
        <begin position="33"/>
        <end position="62"/>
    </location>
</feature>
<proteinExistence type="predicted"/>
<organism evidence="2 3">
    <name type="scientific">Teratosphaeria destructans</name>
    <dbReference type="NCBI Taxonomy" id="418781"/>
    <lineage>
        <taxon>Eukaryota</taxon>
        <taxon>Fungi</taxon>
        <taxon>Dikarya</taxon>
        <taxon>Ascomycota</taxon>
        <taxon>Pezizomycotina</taxon>
        <taxon>Dothideomycetes</taxon>
        <taxon>Dothideomycetidae</taxon>
        <taxon>Mycosphaerellales</taxon>
        <taxon>Teratosphaeriaceae</taxon>
        <taxon>Teratosphaeria</taxon>
    </lineage>
</organism>
<dbReference type="Proteomes" id="UP001138500">
    <property type="component" value="Unassembled WGS sequence"/>
</dbReference>
<dbReference type="AlphaFoldDB" id="A0A9W7SRF4"/>
<sequence>MALSSGRQSDVPMTAPLETLQLFHAGRSYLTQPSSHSRLSIRSGGLNGKVGMPGKDRHCLGP</sequence>